<protein>
    <submittedName>
        <fullName evidence="1">Uncharacterized protein</fullName>
    </submittedName>
</protein>
<reference evidence="1" key="1">
    <citation type="submission" date="2020-01" db="EMBL/GenBank/DDBJ databases">
        <authorList>
            <person name="Meier V. D."/>
            <person name="Meier V D."/>
        </authorList>
    </citation>
    <scope>NUCLEOTIDE SEQUENCE</scope>
    <source>
        <strain evidence="1">HLG_WM_MAG_10</strain>
    </source>
</reference>
<dbReference type="EMBL" id="CACVAQ010000423">
    <property type="protein sequence ID" value="CAA6828150.1"/>
    <property type="molecule type" value="Genomic_DNA"/>
</dbReference>
<sequence length="47" mass="5870">MPNVFFYKKKLLRNVRQGHFCKKKNLEKYATYFFVKKKLKKVRNVLF</sequence>
<organism evidence="1">
    <name type="scientific">uncultured Aureispira sp</name>
    <dbReference type="NCBI Taxonomy" id="1331704"/>
    <lineage>
        <taxon>Bacteria</taxon>
        <taxon>Pseudomonadati</taxon>
        <taxon>Bacteroidota</taxon>
        <taxon>Saprospiria</taxon>
        <taxon>Saprospirales</taxon>
        <taxon>Saprospiraceae</taxon>
        <taxon>Aureispira</taxon>
        <taxon>environmental samples</taxon>
    </lineage>
</organism>
<name>A0A6S6UIK7_9BACT</name>
<proteinExistence type="predicted"/>
<accession>A0A6S6UIK7</accession>
<evidence type="ECO:0000313" key="1">
    <source>
        <dbReference type="EMBL" id="CAA6828150.1"/>
    </source>
</evidence>
<dbReference type="AlphaFoldDB" id="A0A6S6UIK7"/>
<gene>
    <name evidence="1" type="ORF">HELGO_WM22311</name>
</gene>